<dbReference type="EMBL" id="QPFP01000010">
    <property type="protein sequence ID" value="TEB34336.1"/>
    <property type="molecule type" value="Genomic_DNA"/>
</dbReference>
<name>A0A4Y7TJI6_COPMI</name>
<evidence type="ECO:0000256" key="1">
    <source>
        <dbReference type="SAM" id="Phobius"/>
    </source>
</evidence>
<dbReference type="Proteomes" id="UP000298030">
    <property type="component" value="Unassembled WGS sequence"/>
</dbReference>
<feature type="transmembrane region" description="Helical" evidence="1">
    <location>
        <begin position="226"/>
        <end position="251"/>
    </location>
</feature>
<keyword evidence="1" id="KW-0812">Transmembrane</keyword>
<organism evidence="2 3">
    <name type="scientific">Coprinellus micaceus</name>
    <name type="common">Glistening ink-cap mushroom</name>
    <name type="synonym">Coprinus micaceus</name>
    <dbReference type="NCBI Taxonomy" id="71717"/>
    <lineage>
        <taxon>Eukaryota</taxon>
        <taxon>Fungi</taxon>
        <taxon>Dikarya</taxon>
        <taxon>Basidiomycota</taxon>
        <taxon>Agaricomycotina</taxon>
        <taxon>Agaricomycetes</taxon>
        <taxon>Agaricomycetidae</taxon>
        <taxon>Agaricales</taxon>
        <taxon>Agaricineae</taxon>
        <taxon>Psathyrellaceae</taxon>
        <taxon>Coprinellus</taxon>
    </lineage>
</organism>
<keyword evidence="1" id="KW-1133">Transmembrane helix</keyword>
<feature type="transmembrane region" description="Helical" evidence="1">
    <location>
        <begin position="113"/>
        <end position="132"/>
    </location>
</feature>
<keyword evidence="1" id="KW-0472">Membrane</keyword>
<evidence type="ECO:0000313" key="2">
    <source>
        <dbReference type="EMBL" id="TEB34336.1"/>
    </source>
</evidence>
<feature type="transmembrane region" description="Helical" evidence="1">
    <location>
        <begin position="65"/>
        <end position="93"/>
    </location>
</feature>
<feature type="transmembrane region" description="Helical" evidence="1">
    <location>
        <begin position="144"/>
        <end position="166"/>
    </location>
</feature>
<accession>A0A4Y7TJI6</accession>
<dbReference type="AlphaFoldDB" id="A0A4Y7TJI6"/>
<feature type="transmembrane region" description="Helical" evidence="1">
    <location>
        <begin position="178"/>
        <end position="205"/>
    </location>
</feature>
<comment type="caution">
    <text evidence="2">The sequence shown here is derived from an EMBL/GenBank/DDBJ whole genome shotgun (WGS) entry which is preliminary data.</text>
</comment>
<feature type="transmembrane region" description="Helical" evidence="1">
    <location>
        <begin position="29"/>
        <end position="53"/>
    </location>
</feature>
<keyword evidence="3" id="KW-1185">Reference proteome</keyword>
<proteinExistence type="predicted"/>
<gene>
    <name evidence="2" type="ORF">FA13DRAFT_81594</name>
</gene>
<sequence>MDALSPEEQAKFQAYIDDLNRKYQMYYPVAFWVEAILYGLYCAMFLSTMRIMIKKRPAETIASRIFLVVSILIFLLSTVHNITSISRLIRAYALLYSPPAPFVYFQNYTWWDNYAHLILQALTTWLGDYLVIYRCFLIWRRNRWVIVAPTILLIGSIGTTFVNWYWFQHPEKFTMEQILPVFYITFPLNLAQNILTTGLISWKIYKQHRETVRSGLQISAGLNLMGVIRIIVESAMLYTIETAIIIILFVLNHPAGVIVQGALCPTTGKFHIPSRLFPPVHRRPSNLHGSEKRTDMRKGIVFCLIAIRTHVARADSVARPSGYTASKCFLP</sequence>
<evidence type="ECO:0000313" key="3">
    <source>
        <dbReference type="Proteomes" id="UP000298030"/>
    </source>
</evidence>
<reference evidence="2 3" key="1">
    <citation type="journal article" date="2019" name="Nat. Ecol. Evol.">
        <title>Megaphylogeny resolves global patterns of mushroom evolution.</title>
        <authorList>
            <person name="Varga T."/>
            <person name="Krizsan K."/>
            <person name="Foldi C."/>
            <person name="Dima B."/>
            <person name="Sanchez-Garcia M."/>
            <person name="Sanchez-Ramirez S."/>
            <person name="Szollosi G.J."/>
            <person name="Szarkandi J.G."/>
            <person name="Papp V."/>
            <person name="Albert L."/>
            <person name="Andreopoulos W."/>
            <person name="Angelini C."/>
            <person name="Antonin V."/>
            <person name="Barry K.W."/>
            <person name="Bougher N.L."/>
            <person name="Buchanan P."/>
            <person name="Buyck B."/>
            <person name="Bense V."/>
            <person name="Catcheside P."/>
            <person name="Chovatia M."/>
            <person name="Cooper J."/>
            <person name="Damon W."/>
            <person name="Desjardin D."/>
            <person name="Finy P."/>
            <person name="Geml J."/>
            <person name="Haridas S."/>
            <person name="Hughes K."/>
            <person name="Justo A."/>
            <person name="Karasinski D."/>
            <person name="Kautmanova I."/>
            <person name="Kiss B."/>
            <person name="Kocsube S."/>
            <person name="Kotiranta H."/>
            <person name="LaButti K.M."/>
            <person name="Lechner B.E."/>
            <person name="Liimatainen K."/>
            <person name="Lipzen A."/>
            <person name="Lukacs Z."/>
            <person name="Mihaltcheva S."/>
            <person name="Morgado L.N."/>
            <person name="Niskanen T."/>
            <person name="Noordeloos M.E."/>
            <person name="Ohm R.A."/>
            <person name="Ortiz-Santana B."/>
            <person name="Ovrebo C."/>
            <person name="Racz N."/>
            <person name="Riley R."/>
            <person name="Savchenko A."/>
            <person name="Shiryaev A."/>
            <person name="Soop K."/>
            <person name="Spirin V."/>
            <person name="Szebenyi C."/>
            <person name="Tomsovsky M."/>
            <person name="Tulloss R.E."/>
            <person name="Uehling J."/>
            <person name="Grigoriev I.V."/>
            <person name="Vagvolgyi C."/>
            <person name="Papp T."/>
            <person name="Martin F.M."/>
            <person name="Miettinen O."/>
            <person name="Hibbett D.S."/>
            <person name="Nagy L.G."/>
        </authorList>
    </citation>
    <scope>NUCLEOTIDE SEQUENCE [LARGE SCALE GENOMIC DNA]</scope>
    <source>
        <strain evidence="2 3">FP101781</strain>
    </source>
</reference>
<dbReference type="OrthoDB" id="3346544at2759"/>
<protein>
    <submittedName>
        <fullName evidence="2">Uncharacterized protein</fullName>
    </submittedName>
</protein>